<keyword evidence="1" id="KW-0812">Transmembrane</keyword>
<evidence type="ECO:0000313" key="2">
    <source>
        <dbReference type="EMBL" id="MFC4738692.1"/>
    </source>
</evidence>
<feature type="transmembrane region" description="Helical" evidence="1">
    <location>
        <begin position="96"/>
        <end position="116"/>
    </location>
</feature>
<evidence type="ECO:0000313" key="3">
    <source>
        <dbReference type="Proteomes" id="UP001595885"/>
    </source>
</evidence>
<gene>
    <name evidence="2" type="ORF">ACFO3U_01660</name>
</gene>
<feature type="transmembrane region" description="Helical" evidence="1">
    <location>
        <begin position="196"/>
        <end position="218"/>
    </location>
</feature>
<dbReference type="RefSeq" id="WP_379737812.1">
    <property type="nucleotide sequence ID" value="NZ_JBHSGW010000001.1"/>
</dbReference>
<feature type="transmembrane region" description="Helical" evidence="1">
    <location>
        <begin position="138"/>
        <end position="157"/>
    </location>
</feature>
<reference evidence="3" key="1">
    <citation type="journal article" date="2019" name="Int. J. Syst. Evol. Microbiol.">
        <title>The Global Catalogue of Microorganisms (GCM) 10K type strain sequencing project: providing services to taxonomists for standard genome sequencing and annotation.</title>
        <authorList>
            <consortium name="The Broad Institute Genomics Platform"/>
            <consortium name="The Broad Institute Genome Sequencing Center for Infectious Disease"/>
            <person name="Wu L."/>
            <person name="Ma J."/>
        </authorList>
    </citation>
    <scope>NUCLEOTIDE SEQUENCE [LARGE SCALE GENOMIC DNA]</scope>
    <source>
        <strain evidence="3">CCUG 50349</strain>
    </source>
</reference>
<dbReference type="Proteomes" id="UP001595885">
    <property type="component" value="Unassembled WGS sequence"/>
</dbReference>
<keyword evidence="1" id="KW-0472">Membrane</keyword>
<proteinExistence type="predicted"/>
<keyword evidence="1" id="KW-1133">Transmembrane helix</keyword>
<evidence type="ECO:0000256" key="1">
    <source>
        <dbReference type="SAM" id="Phobius"/>
    </source>
</evidence>
<feature type="transmembrane region" description="Helical" evidence="1">
    <location>
        <begin position="16"/>
        <end position="39"/>
    </location>
</feature>
<feature type="transmembrane region" description="Helical" evidence="1">
    <location>
        <begin position="163"/>
        <end position="184"/>
    </location>
</feature>
<sequence length="221" mass="26459">MIALQLQERIIENKDWATFLFLLCFVVIAIVKSLFEVQFSEFLRLPFSKKYTSTYKDTSNLYSTFTISLFFVQLISFSFLIQIVLSYFDFTTKTNWITFIQIFTTLFVAILIKFYIEKIVANIFEIEEFLEIFNLKKVTFRTYIGLIFLPIVILLYYNNFLSVGIISLFLVVIGIAMVYFYFLSILTYQKLILSRIFYFILYLCTLEIGPYYLLYHWFTKK</sequence>
<dbReference type="Pfam" id="PF14093">
    <property type="entry name" value="DUF4271"/>
    <property type="match status" value="1"/>
</dbReference>
<comment type="caution">
    <text evidence="2">The sequence shown here is derived from an EMBL/GenBank/DDBJ whole genome shotgun (WGS) entry which is preliminary data.</text>
</comment>
<feature type="transmembrane region" description="Helical" evidence="1">
    <location>
        <begin position="60"/>
        <end position="84"/>
    </location>
</feature>
<dbReference type="InterPro" id="IPR025367">
    <property type="entry name" value="DUF4271"/>
</dbReference>
<keyword evidence="3" id="KW-1185">Reference proteome</keyword>
<organism evidence="2 3">
    <name type="scientific">Flavobacterium ponti</name>
    <dbReference type="NCBI Taxonomy" id="665133"/>
    <lineage>
        <taxon>Bacteria</taxon>
        <taxon>Pseudomonadati</taxon>
        <taxon>Bacteroidota</taxon>
        <taxon>Flavobacteriia</taxon>
        <taxon>Flavobacteriales</taxon>
        <taxon>Flavobacteriaceae</taxon>
        <taxon>Flavobacterium</taxon>
    </lineage>
</organism>
<name>A0ABV9NZI7_9FLAO</name>
<protein>
    <submittedName>
        <fullName evidence="2">DUF4271 domain-containing protein</fullName>
    </submittedName>
</protein>
<dbReference type="EMBL" id="JBHSGW010000001">
    <property type="protein sequence ID" value="MFC4738692.1"/>
    <property type="molecule type" value="Genomic_DNA"/>
</dbReference>
<accession>A0ABV9NZI7</accession>